<proteinExistence type="predicted"/>
<gene>
    <name evidence="1" type="ORF">ALOHA_HF4000APKG8C21ctg1g10</name>
</gene>
<sequence length="64" mass="7296">MGLYLQRSGRDLARTPRSEDRRIIPAKLEWSYISVSTVPNSSFRGYRLDSSLLPKPHLSAPSHK</sequence>
<dbReference type="EMBL" id="EU016651">
    <property type="protein sequence ID" value="ABZ09423.1"/>
    <property type="molecule type" value="Genomic_DNA"/>
</dbReference>
<reference evidence="1" key="1">
    <citation type="journal article" date="2008" name="ISME J.">
        <title>Genomic patterns of recombination, clonal divergence and environment in marine microbial populations.</title>
        <authorList>
            <person name="Konstantinidis K.T."/>
            <person name="Delong E.F."/>
        </authorList>
    </citation>
    <scope>NUCLEOTIDE SEQUENCE</scope>
</reference>
<dbReference type="AlphaFoldDB" id="B3TA13"/>
<organism evidence="1">
    <name type="scientific">uncultured marine microorganism HF4000_APKG8C21</name>
    <dbReference type="NCBI Taxonomy" id="455553"/>
    <lineage>
        <taxon>unclassified sequences</taxon>
        <taxon>environmental samples</taxon>
    </lineage>
</organism>
<evidence type="ECO:0000313" key="1">
    <source>
        <dbReference type="EMBL" id="ABZ09423.1"/>
    </source>
</evidence>
<protein>
    <submittedName>
        <fullName evidence="1">Uncharacterized protein</fullName>
    </submittedName>
</protein>
<accession>B3TA13</accession>
<name>B3TA13_9ZZZZ</name>